<evidence type="ECO:0000256" key="8">
    <source>
        <dbReference type="ARBA" id="ARBA00060041"/>
    </source>
</evidence>
<evidence type="ECO:0000256" key="7">
    <source>
        <dbReference type="ARBA" id="ARBA00023136"/>
    </source>
</evidence>
<evidence type="ECO:0000256" key="6">
    <source>
        <dbReference type="ARBA" id="ARBA00022989"/>
    </source>
</evidence>
<accession>A0A120KMT7</accession>
<dbReference type="Pfam" id="PF03023">
    <property type="entry name" value="MurJ"/>
    <property type="match status" value="1"/>
</dbReference>
<evidence type="ECO:0000256" key="10">
    <source>
        <dbReference type="SAM" id="Phobius"/>
    </source>
</evidence>
<dbReference type="InterPro" id="IPR004268">
    <property type="entry name" value="MurJ"/>
</dbReference>
<reference evidence="12" key="1">
    <citation type="submission" date="2016-02" db="EMBL/GenBank/DDBJ databases">
        <authorList>
            <person name="Holder M.E."/>
            <person name="Ajami N.J."/>
            <person name="Petrosino J.F."/>
        </authorList>
    </citation>
    <scope>NUCLEOTIDE SEQUENCE [LARGE SCALE GENOMIC DNA]</scope>
    <source>
        <strain evidence="12">DSM 12838</strain>
    </source>
</reference>
<evidence type="ECO:0000313" key="11">
    <source>
        <dbReference type="EMBL" id="AMD92106.1"/>
    </source>
</evidence>
<keyword evidence="3 10" id="KW-0812">Transmembrane</keyword>
<feature type="transmembrane region" description="Helical" evidence="10">
    <location>
        <begin position="43"/>
        <end position="65"/>
    </location>
</feature>
<keyword evidence="7 10" id="KW-0472">Membrane</keyword>
<evidence type="ECO:0000313" key="12">
    <source>
        <dbReference type="Proteomes" id="UP000063964"/>
    </source>
</evidence>
<keyword evidence="4" id="KW-0133">Cell shape</keyword>
<evidence type="ECO:0000256" key="9">
    <source>
        <dbReference type="ARBA" id="ARBA00061532"/>
    </source>
</evidence>
<dbReference type="AlphaFoldDB" id="A0A120KMT7"/>
<feature type="transmembrane region" description="Helical" evidence="10">
    <location>
        <begin position="72"/>
        <end position="92"/>
    </location>
</feature>
<keyword evidence="5" id="KW-0573">Peptidoglycan synthesis</keyword>
<proteinExistence type="inferred from homology"/>
<keyword evidence="2" id="KW-1003">Cell membrane</keyword>
<dbReference type="GO" id="GO:0005886">
    <property type="term" value="C:plasma membrane"/>
    <property type="evidence" value="ECO:0007669"/>
    <property type="project" value="UniProtKB-SubCell"/>
</dbReference>
<dbReference type="GO" id="GO:0009252">
    <property type="term" value="P:peptidoglycan biosynthetic process"/>
    <property type="evidence" value="ECO:0007669"/>
    <property type="project" value="UniProtKB-KW"/>
</dbReference>
<dbReference type="GO" id="GO:0008360">
    <property type="term" value="P:regulation of cell shape"/>
    <property type="evidence" value="ECO:0007669"/>
    <property type="project" value="UniProtKB-KW"/>
</dbReference>
<dbReference type="EMBL" id="CP014230">
    <property type="protein sequence ID" value="AMD92106.1"/>
    <property type="molecule type" value="Genomic_DNA"/>
</dbReference>
<feature type="transmembrane region" description="Helical" evidence="10">
    <location>
        <begin position="98"/>
        <end position="122"/>
    </location>
</feature>
<evidence type="ECO:0000256" key="1">
    <source>
        <dbReference type="ARBA" id="ARBA00004651"/>
    </source>
</evidence>
<dbReference type="KEGG" id="doa:AXF15_02620"/>
<keyword evidence="6 10" id="KW-1133">Transmembrane helix</keyword>
<evidence type="ECO:0000256" key="2">
    <source>
        <dbReference type="ARBA" id="ARBA00022475"/>
    </source>
</evidence>
<evidence type="ECO:0000256" key="5">
    <source>
        <dbReference type="ARBA" id="ARBA00022984"/>
    </source>
</evidence>
<dbReference type="Proteomes" id="UP000063964">
    <property type="component" value="Chromosome"/>
</dbReference>
<evidence type="ECO:0000256" key="3">
    <source>
        <dbReference type="ARBA" id="ARBA00022692"/>
    </source>
</evidence>
<comment type="function">
    <text evidence="8">Involved in peptidoglycan biosynthesis. Transports lipid-linked peptidoglycan precursors from the inner to the outer leaflet of the cytoplasmic membrane.</text>
</comment>
<name>A0A120KMT7_9BACT</name>
<comment type="similarity">
    <text evidence="9">Belongs to the MurJ/MviN family.</text>
</comment>
<protein>
    <submittedName>
        <fullName evidence="11">Uncharacterized protein</fullName>
    </submittedName>
</protein>
<comment type="subcellular location">
    <subcellularLocation>
        <location evidence="1">Cell membrane</location>
        <topology evidence="1">Multi-pass membrane protein</topology>
    </subcellularLocation>
</comment>
<evidence type="ECO:0000256" key="4">
    <source>
        <dbReference type="ARBA" id="ARBA00022960"/>
    </source>
</evidence>
<keyword evidence="12" id="KW-1185">Reference proteome</keyword>
<organism evidence="11 12">
    <name type="scientific">Desulfomicrobium orale DSM 12838</name>
    <dbReference type="NCBI Taxonomy" id="888061"/>
    <lineage>
        <taxon>Bacteria</taxon>
        <taxon>Pseudomonadati</taxon>
        <taxon>Thermodesulfobacteriota</taxon>
        <taxon>Desulfovibrionia</taxon>
        <taxon>Desulfovibrionales</taxon>
        <taxon>Desulfomicrobiaceae</taxon>
        <taxon>Desulfomicrobium</taxon>
    </lineage>
</organism>
<gene>
    <name evidence="11" type="ORF">AXF15_02620</name>
</gene>
<sequence length="139" mass="16224">MVIVFILGTLLGSLCALFLDDIVKIFFERGAFTVADTKYVGRVFFYSLWSIPFYFSFFLGLQLFFSTRRYCIIIFIYFIMILVKFVGNFFLIRIYAVSAFMLTSTLMYALGLILIIASLVTIRNGREEARLFWTENDRS</sequence>